<comment type="caution">
    <text evidence="3">The sequence shown here is derived from an EMBL/GenBank/DDBJ whole genome shotgun (WGS) entry which is preliminary data.</text>
</comment>
<keyword evidence="4" id="KW-1185">Reference proteome</keyword>
<gene>
    <name evidence="3" type="ORF">NG821_05160</name>
</gene>
<dbReference type="InterPro" id="IPR014464">
    <property type="entry name" value="CvfB_fam"/>
</dbReference>
<comment type="similarity">
    <text evidence="1">Belongs to the CvfB family.</text>
</comment>
<proteinExistence type="inferred from homology"/>
<dbReference type="PANTHER" id="PTHR37296:SF1">
    <property type="entry name" value="CONSERVED VIRULENCE FACTOR B"/>
    <property type="match status" value="1"/>
</dbReference>
<name>A0ABT1BVX5_9BACT</name>
<dbReference type="InterPro" id="IPR003029">
    <property type="entry name" value="S1_domain"/>
</dbReference>
<organism evidence="3 4">
    <name type="scientific">Segatella cerevisiae</name>
    <dbReference type="NCBI Taxonomy" id="2053716"/>
    <lineage>
        <taxon>Bacteria</taxon>
        <taxon>Pseudomonadati</taxon>
        <taxon>Bacteroidota</taxon>
        <taxon>Bacteroidia</taxon>
        <taxon>Bacteroidales</taxon>
        <taxon>Prevotellaceae</taxon>
        <taxon>Segatella</taxon>
    </lineage>
</organism>
<dbReference type="InterPro" id="IPR012340">
    <property type="entry name" value="NA-bd_OB-fold"/>
</dbReference>
<dbReference type="EMBL" id="JAMXLY010000013">
    <property type="protein sequence ID" value="MCO6025231.1"/>
    <property type="molecule type" value="Genomic_DNA"/>
</dbReference>
<dbReference type="RefSeq" id="WP_252760591.1">
    <property type="nucleotide sequence ID" value="NZ_JAMXLY010000013.1"/>
</dbReference>
<dbReference type="Gene3D" id="1.10.10.10">
    <property type="entry name" value="Winged helix-like DNA-binding domain superfamily/Winged helix DNA-binding domain"/>
    <property type="match status" value="1"/>
</dbReference>
<reference evidence="3 4" key="1">
    <citation type="submission" date="2022-06" db="EMBL/GenBank/DDBJ databases">
        <title>A taxonomic note on the genus Prevotella: Description of four novel genera and emended description of the genera Hallella and Xylanibacter.</title>
        <authorList>
            <person name="Hitch T.C.A."/>
        </authorList>
    </citation>
    <scope>NUCLEOTIDE SEQUENCE [LARGE SCALE GENOMIC DNA]</scope>
    <source>
        <strain evidence="3 4">DSM 100619</strain>
    </source>
</reference>
<evidence type="ECO:0000256" key="1">
    <source>
        <dbReference type="PIRNR" id="PIRNR012524"/>
    </source>
</evidence>
<dbReference type="PIRSF" id="PIRSF012524">
    <property type="entry name" value="YitL_S1"/>
    <property type="match status" value="1"/>
</dbReference>
<protein>
    <submittedName>
        <fullName evidence="3">S1-like domain-containing RNA-binding protein</fullName>
    </submittedName>
</protein>
<evidence type="ECO:0000313" key="3">
    <source>
        <dbReference type="EMBL" id="MCO6025231.1"/>
    </source>
</evidence>
<dbReference type="SMART" id="SM00316">
    <property type="entry name" value="S1"/>
    <property type="match status" value="3"/>
</dbReference>
<feature type="domain" description="S1 motif" evidence="2">
    <location>
        <begin position="19"/>
        <end position="80"/>
    </location>
</feature>
<dbReference type="Gene3D" id="2.40.50.140">
    <property type="entry name" value="Nucleic acid-binding proteins"/>
    <property type="match status" value="1"/>
</dbReference>
<evidence type="ECO:0000259" key="2">
    <source>
        <dbReference type="SMART" id="SM00316"/>
    </source>
</evidence>
<dbReference type="Proteomes" id="UP001204015">
    <property type="component" value="Unassembled WGS sequence"/>
</dbReference>
<feature type="domain" description="S1 motif" evidence="2">
    <location>
        <begin position="85"/>
        <end position="147"/>
    </location>
</feature>
<sequence length="295" mass="33981">MDKEIEQDEHLDRDDFEIKLGDYNTLKVVKEVDFGVYLDGGKDGEILMPKKYVPEGIKPGDEVKAFIYLDSEERPVATMETPLAKVGDFAWLKVSWINKFGAFLDWGVEKDMFCPFREMKKRMEMGQYYIVYIYVDEKTYRLVATAKIDKYITPVPPEKYKPGDEVQLLVWQKTDLGFKVIVDNAYQGLIYEDQIFRHLHSGDRLPGFVSLVRTDGKLDITLQQTGKAERLNFANALLDYLEANEGYCDLGDKSEADDVYERFQVSKKVFKKGIGELYKKGLVTVSPTSVRLVKK</sequence>
<feature type="domain" description="S1 motif" evidence="2">
    <location>
        <begin position="161"/>
        <end position="223"/>
    </location>
</feature>
<evidence type="ECO:0000313" key="4">
    <source>
        <dbReference type="Proteomes" id="UP001204015"/>
    </source>
</evidence>
<dbReference type="InterPro" id="IPR039566">
    <property type="entry name" value="CvfB_S1_st"/>
</dbReference>
<dbReference type="Pfam" id="PF13509">
    <property type="entry name" value="S1_2"/>
    <property type="match status" value="2"/>
</dbReference>
<dbReference type="InterPro" id="IPR036388">
    <property type="entry name" value="WH-like_DNA-bd_sf"/>
</dbReference>
<dbReference type="Pfam" id="PF17783">
    <property type="entry name" value="WHD_CvfB"/>
    <property type="match status" value="1"/>
</dbReference>
<dbReference type="InterPro" id="IPR040764">
    <property type="entry name" value="CvfB_WH"/>
</dbReference>
<accession>A0ABT1BVX5</accession>
<dbReference type="PANTHER" id="PTHR37296">
    <property type="entry name" value="CONSERVED VIRULENCE FACTOR B"/>
    <property type="match status" value="1"/>
</dbReference>